<reference evidence="2 3" key="1">
    <citation type="submission" date="2016-06" db="EMBL/GenBank/DDBJ databases">
        <title>Genome sequence of endosymbiont of Candidatus Endolucinida thiodiazotropha.</title>
        <authorList>
            <person name="Poehlein A."/>
            <person name="Koenig S."/>
            <person name="Heiden S.E."/>
            <person name="Thuermer A."/>
            <person name="Voget S."/>
            <person name="Daniel R."/>
            <person name="Markert S."/>
            <person name="Gros O."/>
            <person name="Schweder T."/>
        </authorList>
    </citation>
    <scope>NUCLEOTIDE SEQUENCE [LARGE SCALE GENOMIC DNA]</scope>
    <source>
        <strain evidence="2 3">COS</strain>
    </source>
</reference>
<keyword evidence="3" id="KW-1185">Reference proteome</keyword>
<gene>
    <name evidence="2" type="ORF">CODIS_11320</name>
</gene>
<dbReference type="EMBL" id="MARB01000005">
    <property type="protein sequence ID" value="ODJ88583.1"/>
    <property type="molecule type" value="Genomic_DNA"/>
</dbReference>
<dbReference type="Proteomes" id="UP000094769">
    <property type="component" value="Unassembled WGS sequence"/>
</dbReference>
<protein>
    <submittedName>
        <fullName evidence="2">Uncharacterized protein</fullName>
    </submittedName>
</protein>
<evidence type="ECO:0000313" key="2">
    <source>
        <dbReference type="EMBL" id="ODJ88583.1"/>
    </source>
</evidence>
<proteinExistence type="predicted"/>
<evidence type="ECO:0000313" key="3">
    <source>
        <dbReference type="Proteomes" id="UP000094769"/>
    </source>
</evidence>
<accession>A0A7Z0VN93</accession>
<comment type="caution">
    <text evidence="2">The sequence shown here is derived from an EMBL/GenBank/DDBJ whole genome shotgun (WGS) entry which is preliminary data.</text>
</comment>
<organism evidence="2 3">
    <name type="scientific">Candidatus Thiodiazotropha endolucinida</name>
    <dbReference type="NCBI Taxonomy" id="1655433"/>
    <lineage>
        <taxon>Bacteria</taxon>
        <taxon>Pseudomonadati</taxon>
        <taxon>Pseudomonadota</taxon>
        <taxon>Gammaproteobacteria</taxon>
        <taxon>Chromatiales</taxon>
        <taxon>Sedimenticolaceae</taxon>
        <taxon>Candidatus Thiodiazotropha</taxon>
    </lineage>
</organism>
<dbReference type="AlphaFoldDB" id="A0A7Z0VN93"/>
<keyword evidence="1" id="KW-1133">Transmembrane helix</keyword>
<feature type="transmembrane region" description="Helical" evidence="1">
    <location>
        <begin position="6"/>
        <end position="31"/>
    </location>
</feature>
<dbReference type="RefSeq" id="WP_069121948.1">
    <property type="nucleotide sequence ID" value="NZ_MARB01000005.1"/>
</dbReference>
<evidence type="ECO:0000256" key="1">
    <source>
        <dbReference type="SAM" id="Phobius"/>
    </source>
</evidence>
<sequence>MTLTTLLFFTLTGSLIVLKVWLVAFGLLLLVRGTMRAAHPGSMDPDYAEIPVECRLQGVYKP</sequence>
<name>A0A7Z0VN93_9GAMM</name>
<keyword evidence="1" id="KW-0812">Transmembrane</keyword>
<keyword evidence="1" id="KW-0472">Membrane</keyword>